<feature type="chain" id="PRO_5020972146" description="DUF2846 domain-containing protein" evidence="1">
    <location>
        <begin position="19"/>
        <end position="129"/>
    </location>
</feature>
<dbReference type="OrthoDB" id="6402251at2"/>
<dbReference type="AlphaFoldDB" id="A0A4R6UYB0"/>
<dbReference type="RefSeq" id="WP_133587873.1">
    <property type="nucleotide sequence ID" value="NZ_CP037953.1"/>
</dbReference>
<evidence type="ECO:0000256" key="1">
    <source>
        <dbReference type="SAM" id="SignalP"/>
    </source>
</evidence>
<accession>A0A4R6UYB0</accession>
<keyword evidence="1" id="KW-0732">Signal</keyword>
<keyword evidence="3" id="KW-1185">Reference proteome</keyword>
<gene>
    <name evidence="2" type="ORF">EV696_102268</name>
</gene>
<evidence type="ECO:0000313" key="2">
    <source>
        <dbReference type="EMBL" id="TDQ50585.1"/>
    </source>
</evidence>
<feature type="signal peptide" evidence="1">
    <location>
        <begin position="1"/>
        <end position="18"/>
    </location>
</feature>
<comment type="caution">
    <text evidence="2">The sequence shown here is derived from an EMBL/GenBank/DDBJ whole genome shotgun (WGS) entry which is preliminary data.</text>
</comment>
<name>A0A4R6UYB0_9GAMM</name>
<reference evidence="2 3" key="1">
    <citation type="submission" date="2019-03" db="EMBL/GenBank/DDBJ databases">
        <title>Genomic Encyclopedia of Type Strains, Phase IV (KMG-IV): sequencing the most valuable type-strain genomes for metagenomic binning, comparative biology and taxonomic classification.</title>
        <authorList>
            <person name="Goeker M."/>
        </authorList>
    </citation>
    <scope>NUCLEOTIDE SEQUENCE [LARGE SCALE GENOMIC DNA]</scope>
    <source>
        <strain evidence="2 3">DSM 103792</strain>
    </source>
</reference>
<protein>
    <recommendedName>
        <fullName evidence="4">DUF2846 domain-containing protein</fullName>
    </recommendedName>
</protein>
<proteinExistence type="predicted"/>
<evidence type="ECO:0000313" key="3">
    <source>
        <dbReference type="Proteomes" id="UP000295375"/>
    </source>
</evidence>
<sequence length="129" mass="14734">MNKWFIAAFTLISGVVVAADCGTVSVFFSPPAPSRIYDARIGEINGESRLIEEKEHKLAPGEYTLKVYELIPDPAVDNRHRGYGKTLTLMVEKNKIYHIGAKYNHLEKFDRKNFWEPVVWKTDDSECSI</sequence>
<evidence type="ECO:0008006" key="4">
    <source>
        <dbReference type="Google" id="ProtNLM"/>
    </source>
</evidence>
<organism evidence="2 3">
    <name type="scientific">Permianibacter aggregans</name>
    <dbReference type="NCBI Taxonomy" id="1510150"/>
    <lineage>
        <taxon>Bacteria</taxon>
        <taxon>Pseudomonadati</taxon>
        <taxon>Pseudomonadota</taxon>
        <taxon>Gammaproteobacteria</taxon>
        <taxon>Pseudomonadales</taxon>
        <taxon>Pseudomonadaceae</taxon>
        <taxon>Permianibacter</taxon>
    </lineage>
</organism>
<dbReference type="EMBL" id="SNYM01000002">
    <property type="protein sequence ID" value="TDQ50585.1"/>
    <property type="molecule type" value="Genomic_DNA"/>
</dbReference>
<dbReference type="Proteomes" id="UP000295375">
    <property type="component" value="Unassembled WGS sequence"/>
</dbReference>